<comment type="caution">
    <text evidence="7">The sequence shown here is derived from an EMBL/GenBank/DDBJ whole genome shotgun (WGS) entry which is preliminary data.</text>
</comment>
<evidence type="ECO:0000256" key="3">
    <source>
        <dbReference type="ARBA" id="ARBA00022670"/>
    </source>
</evidence>
<dbReference type="Gene3D" id="3.40.50.1820">
    <property type="entry name" value="alpha/beta hydrolase"/>
    <property type="match status" value="1"/>
</dbReference>
<dbReference type="SUPFAM" id="SSF53474">
    <property type="entry name" value="alpha/beta-Hydrolases"/>
    <property type="match status" value="1"/>
</dbReference>
<dbReference type="GO" id="GO:0004185">
    <property type="term" value="F:serine-type carboxypeptidase activity"/>
    <property type="evidence" value="ECO:0007669"/>
    <property type="project" value="InterPro"/>
</dbReference>
<keyword evidence="6" id="KW-0325">Glycoprotein</keyword>
<evidence type="ECO:0008006" key="9">
    <source>
        <dbReference type="Google" id="ProtNLM"/>
    </source>
</evidence>
<dbReference type="InterPro" id="IPR001563">
    <property type="entry name" value="Peptidase_S10"/>
</dbReference>
<evidence type="ECO:0000256" key="6">
    <source>
        <dbReference type="ARBA" id="ARBA00023180"/>
    </source>
</evidence>
<evidence type="ECO:0000256" key="4">
    <source>
        <dbReference type="ARBA" id="ARBA00022729"/>
    </source>
</evidence>
<dbReference type="GO" id="GO:0006508">
    <property type="term" value="P:proteolysis"/>
    <property type="evidence" value="ECO:0007669"/>
    <property type="project" value="UniProtKB-KW"/>
</dbReference>
<dbReference type="AlphaFoldDB" id="A0AAE1QR74"/>
<evidence type="ECO:0000313" key="7">
    <source>
        <dbReference type="EMBL" id="KAK4336777.1"/>
    </source>
</evidence>
<keyword evidence="5" id="KW-0378">Hydrolase</keyword>
<proteinExistence type="inferred from homology"/>
<dbReference type="PANTHER" id="PTHR11802">
    <property type="entry name" value="SERINE PROTEASE FAMILY S10 SERINE CARBOXYPEPTIDASE"/>
    <property type="match status" value="1"/>
</dbReference>
<dbReference type="Pfam" id="PF00450">
    <property type="entry name" value="Peptidase_S10"/>
    <property type="match status" value="1"/>
</dbReference>
<dbReference type="Proteomes" id="UP001291623">
    <property type="component" value="Unassembled WGS sequence"/>
</dbReference>
<dbReference type="EMBL" id="JAVYJV010000092">
    <property type="protein sequence ID" value="KAK4336777.1"/>
    <property type="molecule type" value="Genomic_DNA"/>
</dbReference>
<sequence length="158" mass="17806">MAIKINDHFNDKNKFKSCILDNKLEINSSAPVILWLNGGPGASSLIGLFNELGPYVVQKDLNLTKREYAWTDEYSVLFVDNPVGAETDEDESLDYYKNYLRLESTMKKLHVGNHNFSDGTLAGSYLKEDIPKSMAKELASVVKNYKVNILLVMVNKLV</sequence>
<name>A0AAE1QR74_9SOLA</name>
<keyword evidence="3" id="KW-0645">Protease</keyword>
<reference evidence="7" key="1">
    <citation type="submission" date="2023-12" db="EMBL/GenBank/DDBJ databases">
        <title>Genome assembly of Anisodus tanguticus.</title>
        <authorList>
            <person name="Wang Y.-J."/>
        </authorList>
    </citation>
    <scope>NUCLEOTIDE SEQUENCE</scope>
    <source>
        <strain evidence="7">KB-2021</strain>
        <tissue evidence="7">Leaf</tissue>
    </source>
</reference>
<keyword evidence="4" id="KW-0732">Signal</keyword>
<gene>
    <name evidence="7" type="ORF">RND71_043864</name>
</gene>
<evidence type="ECO:0000256" key="5">
    <source>
        <dbReference type="ARBA" id="ARBA00022801"/>
    </source>
</evidence>
<dbReference type="InterPro" id="IPR029058">
    <property type="entry name" value="AB_hydrolase_fold"/>
</dbReference>
<keyword evidence="8" id="KW-1185">Reference proteome</keyword>
<comment type="similarity">
    <text evidence="1">Belongs to the peptidase S10 family.</text>
</comment>
<organism evidence="7 8">
    <name type="scientific">Anisodus tanguticus</name>
    <dbReference type="NCBI Taxonomy" id="243964"/>
    <lineage>
        <taxon>Eukaryota</taxon>
        <taxon>Viridiplantae</taxon>
        <taxon>Streptophyta</taxon>
        <taxon>Embryophyta</taxon>
        <taxon>Tracheophyta</taxon>
        <taxon>Spermatophyta</taxon>
        <taxon>Magnoliopsida</taxon>
        <taxon>eudicotyledons</taxon>
        <taxon>Gunneridae</taxon>
        <taxon>Pentapetalae</taxon>
        <taxon>asterids</taxon>
        <taxon>lamiids</taxon>
        <taxon>Solanales</taxon>
        <taxon>Solanaceae</taxon>
        <taxon>Solanoideae</taxon>
        <taxon>Hyoscyameae</taxon>
        <taxon>Anisodus</taxon>
    </lineage>
</organism>
<evidence type="ECO:0000313" key="8">
    <source>
        <dbReference type="Proteomes" id="UP001291623"/>
    </source>
</evidence>
<keyword evidence="2" id="KW-0121">Carboxypeptidase</keyword>
<dbReference type="PANTHER" id="PTHR11802:SF472">
    <property type="entry name" value="SERINE CARBOXYPEPTIDASE CPVL-RELATED"/>
    <property type="match status" value="1"/>
</dbReference>
<protein>
    <recommendedName>
        <fullName evidence="9">Serine carboxypeptidase</fullName>
    </recommendedName>
</protein>
<accession>A0AAE1QR74</accession>
<evidence type="ECO:0000256" key="1">
    <source>
        <dbReference type="ARBA" id="ARBA00009431"/>
    </source>
</evidence>
<evidence type="ECO:0000256" key="2">
    <source>
        <dbReference type="ARBA" id="ARBA00022645"/>
    </source>
</evidence>